<reference evidence="5" key="1">
    <citation type="submission" date="2011-04" db="EMBL/GenBank/DDBJ databases">
        <title>The complete genome of Spirochaeta coccoides DSM 17374.</title>
        <authorList>
            <person name="Lucas S."/>
            <person name="Copeland A."/>
            <person name="Lapidus A."/>
            <person name="Bruce D."/>
            <person name="Goodwin L."/>
            <person name="Pitluck S."/>
            <person name="Peters L."/>
            <person name="Kyrpides N."/>
            <person name="Mavromatis K."/>
            <person name="Pagani I."/>
            <person name="Ivanova N."/>
            <person name="Ovchinnikova G."/>
            <person name="Lu M."/>
            <person name="Detter J.C."/>
            <person name="Tapia R."/>
            <person name="Han C."/>
            <person name="Land M."/>
            <person name="Hauser L."/>
            <person name="Markowitz V."/>
            <person name="Cheng J.-F."/>
            <person name="Hugenholtz P."/>
            <person name="Woyke T."/>
            <person name="Wu D."/>
            <person name="Spring S."/>
            <person name="Schroeder M."/>
            <person name="Brambilla E."/>
            <person name="Klenk H.-P."/>
            <person name="Eisen J.A."/>
        </authorList>
    </citation>
    <scope>NUCLEOTIDE SEQUENCE [LARGE SCALE GENOMIC DNA]</scope>
    <source>
        <strain evidence="5">ATCC BAA-1237 / DSM 17374 / SPN1</strain>
    </source>
</reference>
<keyword evidence="5" id="KW-1185">Reference proteome</keyword>
<dbReference type="SMART" id="SM00248">
    <property type="entry name" value="ANK"/>
    <property type="match status" value="4"/>
</dbReference>
<dbReference type="PROSITE" id="PS50297">
    <property type="entry name" value="ANK_REP_REGION"/>
    <property type="match status" value="3"/>
</dbReference>
<evidence type="ECO:0000313" key="4">
    <source>
        <dbReference type="EMBL" id="AEC01360.1"/>
    </source>
</evidence>
<dbReference type="AlphaFoldDB" id="F4GJT5"/>
<dbReference type="KEGG" id="scc:Spico_0118"/>
<proteinExistence type="predicted"/>
<dbReference type="STRING" id="760011.Spico_0118"/>
<dbReference type="InterPro" id="IPR036770">
    <property type="entry name" value="Ankyrin_rpt-contain_sf"/>
</dbReference>
<dbReference type="InterPro" id="IPR002110">
    <property type="entry name" value="Ankyrin_rpt"/>
</dbReference>
<feature type="repeat" description="ANK" evidence="3">
    <location>
        <begin position="76"/>
        <end position="109"/>
    </location>
</feature>
<sequence>MAKNTETLNRKLLAAAVKATKAKVVKDLLMKGADANCHNEWGMTPLMLAAQYNKNVAVTKALLAAGADIREVEPKYCSNALHLAADKAENPKVIEALLDAGADLNVRNYLGETPLIMAVNANPETRIVSTLLKEGADVNARDYQGHSVLEYAKAGKRNYIISQLKKKGAT</sequence>
<dbReference type="PANTHER" id="PTHR24201">
    <property type="entry name" value="ANK_REP_REGION DOMAIN-CONTAINING PROTEIN"/>
    <property type="match status" value="1"/>
</dbReference>
<protein>
    <submittedName>
        <fullName evidence="4">Ankyrin</fullName>
    </submittedName>
</protein>
<dbReference type="PRINTS" id="PR01415">
    <property type="entry name" value="ANKYRIN"/>
</dbReference>
<evidence type="ECO:0000256" key="3">
    <source>
        <dbReference type="PROSITE-ProRule" id="PRU00023"/>
    </source>
</evidence>
<dbReference type="Pfam" id="PF00023">
    <property type="entry name" value="Ank"/>
    <property type="match status" value="1"/>
</dbReference>
<dbReference type="PANTHER" id="PTHR24201:SF16">
    <property type="entry name" value="ANKYRIN-1-LIKE-RELATED"/>
    <property type="match status" value="1"/>
</dbReference>
<dbReference type="eggNOG" id="COG0666">
    <property type="taxonomic scope" value="Bacteria"/>
</dbReference>
<accession>F4GJT5</accession>
<gene>
    <name evidence="4" type="ordered locus">Spico_0118</name>
</gene>
<dbReference type="PROSITE" id="PS50088">
    <property type="entry name" value="ANK_REPEAT"/>
    <property type="match status" value="3"/>
</dbReference>
<organism evidence="4 5">
    <name type="scientific">Parasphaerochaeta coccoides (strain ATCC BAA-1237 / DSM 17374 / SPN1)</name>
    <name type="common">Sphaerochaeta coccoides</name>
    <dbReference type="NCBI Taxonomy" id="760011"/>
    <lineage>
        <taxon>Bacteria</taxon>
        <taxon>Pseudomonadati</taxon>
        <taxon>Spirochaetota</taxon>
        <taxon>Spirochaetia</taxon>
        <taxon>Spirochaetales</taxon>
        <taxon>Sphaerochaetaceae</taxon>
        <taxon>Parasphaerochaeta</taxon>
    </lineage>
</organism>
<dbReference type="RefSeq" id="WP_013738756.1">
    <property type="nucleotide sequence ID" value="NC_015436.1"/>
</dbReference>
<feature type="repeat" description="ANK" evidence="3">
    <location>
        <begin position="41"/>
        <end position="74"/>
    </location>
</feature>
<name>F4GJT5_PARC1</name>
<keyword evidence="2 3" id="KW-0040">ANK repeat</keyword>
<dbReference type="Pfam" id="PF12796">
    <property type="entry name" value="Ank_2"/>
    <property type="match status" value="1"/>
</dbReference>
<evidence type="ECO:0000256" key="2">
    <source>
        <dbReference type="ARBA" id="ARBA00023043"/>
    </source>
</evidence>
<dbReference type="EMBL" id="CP002659">
    <property type="protein sequence ID" value="AEC01360.1"/>
    <property type="molecule type" value="Genomic_DNA"/>
</dbReference>
<dbReference type="SUPFAM" id="SSF48403">
    <property type="entry name" value="Ankyrin repeat"/>
    <property type="match status" value="1"/>
</dbReference>
<dbReference type="OrthoDB" id="360612at2"/>
<dbReference type="Proteomes" id="UP000007939">
    <property type="component" value="Chromosome"/>
</dbReference>
<keyword evidence="1" id="KW-0677">Repeat</keyword>
<evidence type="ECO:0000313" key="5">
    <source>
        <dbReference type="Proteomes" id="UP000007939"/>
    </source>
</evidence>
<dbReference type="HOGENOM" id="CLU_000134_18_1_12"/>
<dbReference type="Gene3D" id="1.25.40.20">
    <property type="entry name" value="Ankyrin repeat-containing domain"/>
    <property type="match status" value="2"/>
</dbReference>
<reference evidence="4 5" key="2">
    <citation type="journal article" date="2012" name="Stand. Genomic Sci.">
        <title>Complete genome sequence of the termite hindgut bacterium Spirochaeta coccoides type strain (SPN1(T)), reclassification in the genus Sphaerochaeta as Sphaerochaeta coccoides comb. nov. and emendations of the family Spirochaetaceae and the genus Sphaerochaeta.</title>
        <authorList>
            <person name="Abt B."/>
            <person name="Han C."/>
            <person name="Scheuner C."/>
            <person name="Lu M."/>
            <person name="Lapidus A."/>
            <person name="Nolan M."/>
            <person name="Lucas S."/>
            <person name="Hammon N."/>
            <person name="Deshpande S."/>
            <person name="Cheng J.F."/>
            <person name="Tapia R."/>
            <person name="Goodwin L.A."/>
            <person name="Pitluck S."/>
            <person name="Liolios K."/>
            <person name="Pagani I."/>
            <person name="Ivanova N."/>
            <person name="Mavromatis K."/>
            <person name="Mikhailova N."/>
            <person name="Huntemann M."/>
            <person name="Pati A."/>
            <person name="Chen A."/>
            <person name="Palaniappan K."/>
            <person name="Land M."/>
            <person name="Hauser L."/>
            <person name="Brambilla E.M."/>
            <person name="Rohde M."/>
            <person name="Spring S."/>
            <person name="Gronow S."/>
            <person name="Goker M."/>
            <person name="Woyke T."/>
            <person name="Bristow J."/>
            <person name="Eisen J.A."/>
            <person name="Markowitz V."/>
            <person name="Hugenholtz P."/>
            <person name="Kyrpides N.C."/>
            <person name="Klenk H.P."/>
            <person name="Detter J.C."/>
        </authorList>
    </citation>
    <scope>NUCLEOTIDE SEQUENCE [LARGE SCALE GENOMIC DNA]</scope>
    <source>
        <strain evidence="5">ATCC BAA-1237 / DSM 17374 / SPN1</strain>
    </source>
</reference>
<dbReference type="InterPro" id="IPR050776">
    <property type="entry name" value="Ank_Repeat/CDKN_Inhibitor"/>
</dbReference>
<feature type="repeat" description="ANK" evidence="3">
    <location>
        <begin position="110"/>
        <end position="143"/>
    </location>
</feature>
<evidence type="ECO:0000256" key="1">
    <source>
        <dbReference type="ARBA" id="ARBA00022737"/>
    </source>
</evidence>